<comment type="catalytic activity">
    <reaction evidence="8">
        <text>adenosine + phosphate = alpha-D-ribose 1-phosphate + adenine</text>
        <dbReference type="Rhea" id="RHEA:27642"/>
        <dbReference type="ChEBI" id="CHEBI:16335"/>
        <dbReference type="ChEBI" id="CHEBI:16708"/>
        <dbReference type="ChEBI" id="CHEBI:43474"/>
        <dbReference type="ChEBI" id="CHEBI:57720"/>
        <dbReference type="EC" id="2.4.2.1"/>
    </reaction>
    <physiologicalReaction direction="left-to-right" evidence="8">
        <dbReference type="Rhea" id="RHEA:27643"/>
    </physiologicalReaction>
</comment>
<keyword evidence="3" id="KW-0808">Transferase</keyword>
<protein>
    <submittedName>
        <fullName evidence="11">Unannotated protein</fullName>
    </submittedName>
</protein>
<dbReference type="AlphaFoldDB" id="A0A6J7PML7"/>
<dbReference type="PANTHER" id="PTHR30616:SF2">
    <property type="entry name" value="PURINE NUCLEOSIDE PHOSPHORYLASE LACC1"/>
    <property type="match status" value="1"/>
</dbReference>
<dbReference type="InterPro" id="IPR038371">
    <property type="entry name" value="Cu_polyphenol_OxRdtase_sf"/>
</dbReference>
<dbReference type="PANTHER" id="PTHR30616">
    <property type="entry name" value="UNCHARACTERIZED PROTEIN YFIH"/>
    <property type="match status" value="1"/>
</dbReference>
<dbReference type="InterPro" id="IPR011324">
    <property type="entry name" value="Cytotoxic_necrot_fac-like_cat"/>
</dbReference>
<evidence type="ECO:0000256" key="4">
    <source>
        <dbReference type="ARBA" id="ARBA00022723"/>
    </source>
</evidence>
<keyword evidence="5" id="KW-0378">Hydrolase</keyword>
<dbReference type="Gene3D" id="3.60.140.10">
    <property type="entry name" value="CNF1/YfiH-like putative cysteine hydrolases"/>
    <property type="match status" value="1"/>
</dbReference>
<dbReference type="GO" id="GO:0005507">
    <property type="term" value="F:copper ion binding"/>
    <property type="evidence" value="ECO:0007669"/>
    <property type="project" value="TreeGrafter"/>
</dbReference>
<dbReference type="GO" id="GO:0016787">
    <property type="term" value="F:hydrolase activity"/>
    <property type="evidence" value="ECO:0007669"/>
    <property type="project" value="UniProtKB-KW"/>
</dbReference>
<keyword evidence="6" id="KW-0862">Zinc</keyword>
<organism evidence="11">
    <name type="scientific">freshwater metagenome</name>
    <dbReference type="NCBI Taxonomy" id="449393"/>
    <lineage>
        <taxon>unclassified sequences</taxon>
        <taxon>metagenomes</taxon>
        <taxon>ecological metagenomes</taxon>
    </lineage>
</organism>
<keyword evidence="4" id="KW-0479">Metal-binding</keyword>
<evidence type="ECO:0000256" key="6">
    <source>
        <dbReference type="ARBA" id="ARBA00022833"/>
    </source>
</evidence>
<dbReference type="EMBL" id="CAFBOZ010000125">
    <property type="protein sequence ID" value="CAB5005705.1"/>
    <property type="molecule type" value="Genomic_DNA"/>
</dbReference>
<evidence type="ECO:0000256" key="5">
    <source>
        <dbReference type="ARBA" id="ARBA00022801"/>
    </source>
</evidence>
<dbReference type="Pfam" id="PF02578">
    <property type="entry name" value="Cu-oxidase_4"/>
    <property type="match status" value="1"/>
</dbReference>
<dbReference type="SUPFAM" id="SSF64438">
    <property type="entry name" value="CNF1/YfiH-like putative cysteine hydrolases"/>
    <property type="match status" value="1"/>
</dbReference>
<proteinExistence type="inferred from homology"/>
<evidence type="ECO:0000313" key="10">
    <source>
        <dbReference type="EMBL" id="CAB4956052.1"/>
    </source>
</evidence>
<reference evidence="11" key="1">
    <citation type="submission" date="2020-05" db="EMBL/GenBank/DDBJ databases">
        <authorList>
            <person name="Chiriac C."/>
            <person name="Salcher M."/>
            <person name="Ghai R."/>
            <person name="Kavagutti S V."/>
        </authorList>
    </citation>
    <scope>NUCLEOTIDE SEQUENCE</scope>
</reference>
<dbReference type="CDD" id="cd16833">
    <property type="entry name" value="YfiH"/>
    <property type="match status" value="1"/>
</dbReference>
<evidence type="ECO:0000256" key="2">
    <source>
        <dbReference type="ARBA" id="ARBA00007353"/>
    </source>
</evidence>
<evidence type="ECO:0000256" key="3">
    <source>
        <dbReference type="ARBA" id="ARBA00022679"/>
    </source>
</evidence>
<comment type="catalytic activity">
    <reaction evidence="9">
        <text>S-methyl-5'-thioadenosine + phosphate = 5-(methylsulfanyl)-alpha-D-ribose 1-phosphate + adenine</text>
        <dbReference type="Rhea" id="RHEA:11852"/>
        <dbReference type="ChEBI" id="CHEBI:16708"/>
        <dbReference type="ChEBI" id="CHEBI:17509"/>
        <dbReference type="ChEBI" id="CHEBI:43474"/>
        <dbReference type="ChEBI" id="CHEBI:58533"/>
        <dbReference type="EC" id="2.4.2.28"/>
    </reaction>
    <physiologicalReaction direction="left-to-right" evidence="9">
        <dbReference type="Rhea" id="RHEA:11853"/>
    </physiologicalReaction>
</comment>
<dbReference type="EMBL" id="CAFBNF010000222">
    <property type="protein sequence ID" value="CAB4956052.1"/>
    <property type="molecule type" value="Genomic_DNA"/>
</dbReference>
<gene>
    <name evidence="10" type="ORF">UFOPK3773_01694</name>
    <name evidence="11" type="ORF">UFOPK3992_00973</name>
</gene>
<name>A0A6J7PML7_9ZZZZ</name>
<comment type="catalytic activity">
    <reaction evidence="1">
        <text>inosine + phosphate = alpha-D-ribose 1-phosphate + hypoxanthine</text>
        <dbReference type="Rhea" id="RHEA:27646"/>
        <dbReference type="ChEBI" id="CHEBI:17368"/>
        <dbReference type="ChEBI" id="CHEBI:17596"/>
        <dbReference type="ChEBI" id="CHEBI:43474"/>
        <dbReference type="ChEBI" id="CHEBI:57720"/>
        <dbReference type="EC" id="2.4.2.1"/>
    </reaction>
    <physiologicalReaction direction="left-to-right" evidence="1">
        <dbReference type="Rhea" id="RHEA:27647"/>
    </physiologicalReaction>
</comment>
<evidence type="ECO:0000256" key="7">
    <source>
        <dbReference type="ARBA" id="ARBA00047989"/>
    </source>
</evidence>
<evidence type="ECO:0000256" key="9">
    <source>
        <dbReference type="ARBA" id="ARBA00049893"/>
    </source>
</evidence>
<dbReference type="InterPro" id="IPR003730">
    <property type="entry name" value="Cu_polyphenol_OxRdtase"/>
</dbReference>
<evidence type="ECO:0000256" key="8">
    <source>
        <dbReference type="ARBA" id="ARBA00048968"/>
    </source>
</evidence>
<comment type="similarity">
    <text evidence="2">Belongs to the purine nucleoside phosphorylase YfiH/LACC1 family.</text>
</comment>
<evidence type="ECO:0000256" key="1">
    <source>
        <dbReference type="ARBA" id="ARBA00000553"/>
    </source>
</evidence>
<evidence type="ECO:0000313" key="11">
    <source>
        <dbReference type="EMBL" id="CAB5005705.1"/>
    </source>
</evidence>
<sequence>MVEGLRGASGRVRWMFTDRSGGVSTGAHASLNLADRVDDDPGAVSDNRARVAVSMGVAPDRLVVMEACHGIVVSVVESGVDPLVSGVDALVTRESGRALAALAADCLPIVLHDSGSGIVGVVHSGWVGVRDDVVGAALDAMAVLGAVSVSAVIGPAVCGRCYAVPIERVAEVADRFPEAASVTLDGRAALNLPAAVAARLVRAGVEVADVGVCTVESSVHFSYRRDHVTGRQAAIVVLEAP</sequence>
<comment type="catalytic activity">
    <reaction evidence="7">
        <text>adenosine + H2O + H(+) = inosine + NH4(+)</text>
        <dbReference type="Rhea" id="RHEA:24408"/>
        <dbReference type="ChEBI" id="CHEBI:15377"/>
        <dbReference type="ChEBI" id="CHEBI:15378"/>
        <dbReference type="ChEBI" id="CHEBI:16335"/>
        <dbReference type="ChEBI" id="CHEBI:17596"/>
        <dbReference type="ChEBI" id="CHEBI:28938"/>
        <dbReference type="EC" id="3.5.4.4"/>
    </reaction>
    <physiologicalReaction direction="left-to-right" evidence="7">
        <dbReference type="Rhea" id="RHEA:24409"/>
    </physiologicalReaction>
</comment>
<dbReference type="GO" id="GO:0017061">
    <property type="term" value="F:S-methyl-5-thioadenosine phosphorylase activity"/>
    <property type="evidence" value="ECO:0007669"/>
    <property type="project" value="UniProtKB-EC"/>
</dbReference>
<accession>A0A6J7PML7</accession>